<sequence length="43" mass="4430">MQHLPLRSEIGSGSQAGAGIVAVSLGISATSRVRCLRCLFSCP</sequence>
<evidence type="ECO:0000313" key="2">
    <source>
        <dbReference type="Proteomes" id="UP000030686"/>
    </source>
</evidence>
<organism evidence="1 2">
    <name type="scientific">Penicillium roqueforti (strain FM164)</name>
    <dbReference type="NCBI Taxonomy" id="1365484"/>
    <lineage>
        <taxon>Eukaryota</taxon>
        <taxon>Fungi</taxon>
        <taxon>Dikarya</taxon>
        <taxon>Ascomycota</taxon>
        <taxon>Pezizomycotina</taxon>
        <taxon>Eurotiomycetes</taxon>
        <taxon>Eurotiomycetidae</taxon>
        <taxon>Eurotiales</taxon>
        <taxon>Aspergillaceae</taxon>
        <taxon>Penicillium</taxon>
    </lineage>
</organism>
<protein>
    <submittedName>
        <fullName evidence="1">Genomic scaffold, ProqFM164S01</fullName>
    </submittedName>
</protein>
<accession>W6PWM6</accession>
<name>W6PWM6_PENRF</name>
<dbReference type="Proteomes" id="UP000030686">
    <property type="component" value="Unassembled WGS sequence"/>
</dbReference>
<keyword evidence="2" id="KW-1185">Reference proteome</keyword>
<dbReference type="EMBL" id="HG792015">
    <property type="protein sequence ID" value="CDM28325.1"/>
    <property type="molecule type" value="Genomic_DNA"/>
</dbReference>
<evidence type="ECO:0000313" key="1">
    <source>
        <dbReference type="EMBL" id="CDM28325.1"/>
    </source>
</evidence>
<proteinExistence type="predicted"/>
<dbReference type="AlphaFoldDB" id="W6PWM6"/>
<gene>
    <name evidence="1" type="ORF">PROQFM164_S01g002136</name>
</gene>
<reference evidence="1" key="1">
    <citation type="journal article" date="2014" name="Nat. Commun.">
        <title>Multiple recent horizontal transfers of a large genomic region in cheese making fungi.</title>
        <authorList>
            <person name="Cheeseman K."/>
            <person name="Ropars J."/>
            <person name="Renault P."/>
            <person name="Dupont J."/>
            <person name="Gouzy J."/>
            <person name="Branca A."/>
            <person name="Abraham A.L."/>
            <person name="Ceppi M."/>
            <person name="Conseiller E."/>
            <person name="Debuchy R."/>
            <person name="Malagnac F."/>
            <person name="Goarin A."/>
            <person name="Silar P."/>
            <person name="Lacoste S."/>
            <person name="Sallet E."/>
            <person name="Bensimon A."/>
            <person name="Giraud T."/>
            <person name="Brygoo Y."/>
        </authorList>
    </citation>
    <scope>NUCLEOTIDE SEQUENCE [LARGE SCALE GENOMIC DNA]</scope>
    <source>
        <strain evidence="1">FM164</strain>
    </source>
</reference>